<feature type="domain" description="Enoyl reductase (ER)" evidence="1">
    <location>
        <begin position="16"/>
        <end position="335"/>
    </location>
</feature>
<dbReference type="Pfam" id="PF00107">
    <property type="entry name" value="ADH_zinc_N"/>
    <property type="match status" value="1"/>
</dbReference>
<comment type="caution">
    <text evidence="2">The sequence shown here is derived from an EMBL/GenBank/DDBJ whole genome shotgun (WGS) entry which is preliminary data.</text>
</comment>
<accession>A0A8H5AQM0</accession>
<dbReference type="OrthoDB" id="3233595at2759"/>
<dbReference type="PANTHER" id="PTHR45348">
    <property type="entry name" value="HYPOTHETICAL OXIDOREDUCTASE (EUROFUNG)"/>
    <property type="match status" value="1"/>
</dbReference>
<organism evidence="2 3">
    <name type="scientific">Psilocybe cf. subviscida</name>
    <dbReference type="NCBI Taxonomy" id="2480587"/>
    <lineage>
        <taxon>Eukaryota</taxon>
        <taxon>Fungi</taxon>
        <taxon>Dikarya</taxon>
        <taxon>Basidiomycota</taxon>
        <taxon>Agaricomycotina</taxon>
        <taxon>Agaricomycetes</taxon>
        <taxon>Agaricomycetidae</taxon>
        <taxon>Agaricales</taxon>
        <taxon>Agaricineae</taxon>
        <taxon>Strophariaceae</taxon>
        <taxon>Psilocybe</taxon>
    </lineage>
</organism>
<proteinExistence type="predicted"/>
<dbReference type="AlphaFoldDB" id="A0A8H5AQM0"/>
<dbReference type="Gene3D" id="3.40.50.720">
    <property type="entry name" value="NAD(P)-binding Rossmann-like Domain"/>
    <property type="match status" value="1"/>
</dbReference>
<evidence type="ECO:0000313" key="2">
    <source>
        <dbReference type="EMBL" id="KAF5309201.1"/>
    </source>
</evidence>
<gene>
    <name evidence="2" type="ORF">D9619_012810</name>
</gene>
<dbReference type="GO" id="GO:0016651">
    <property type="term" value="F:oxidoreductase activity, acting on NAD(P)H"/>
    <property type="evidence" value="ECO:0007669"/>
    <property type="project" value="InterPro"/>
</dbReference>
<dbReference type="PANTHER" id="PTHR45348:SF2">
    <property type="entry name" value="ZINC-TYPE ALCOHOL DEHYDROGENASE-LIKE PROTEIN C2E1P3.01"/>
    <property type="match status" value="1"/>
</dbReference>
<dbReference type="InterPro" id="IPR011032">
    <property type="entry name" value="GroES-like_sf"/>
</dbReference>
<dbReference type="Pfam" id="PF08240">
    <property type="entry name" value="ADH_N"/>
    <property type="match status" value="1"/>
</dbReference>
<dbReference type="SUPFAM" id="SSF51735">
    <property type="entry name" value="NAD(P)-binding Rossmann-fold domains"/>
    <property type="match status" value="1"/>
</dbReference>
<sequence length="348" mass="36413">MAPTTQKALYLEKKQGDLVIGDAIPVPKPKAGEVLIKVIAAGLNPADWAVKAFGLFIEDYPAVIGFDYAGIVEELGEGVVELKVGDRVFSESSFQKGHEAFQQYALGIASTVSKIPDNISFDQAGTIGVTLATAVVALYQTAPDGLGLPVPSLSSPPAVKPGTPLVVIGGSTSVGQYTIQLAKLSGFSPIITTASLSNASYLQSLGATHVFDRGLSADDLKAQISVVTSAPIHHVFVVVAPLPVQELGLQILDKGGRVAVVLPQPDIKSEEGKEVASVAAFLRTPKNIPLLEPFFHDLAAELLEKGIIKPNIIEVLPNGLHGIPDGLARLGKGEVSSLKLVSRPQETA</sequence>
<dbReference type="InterPro" id="IPR047122">
    <property type="entry name" value="Trans-enoyl_RdTase-like"/>
</dbReference>
<dbReference type="SUPFAM" id="SSF50129">
    <property type="entry name" value="GroES-like"/>
    <property type="match status" value="1"/>
</dbReference>
<dbReference type="InterPro" id="IPR020843">
    <property type="entry name" value="ER"/>
</dbReference>
<evidence type="ECO:0000259" key="1">
    <source>
        <dbReference type="SMART" id="SM00829"/>
    </source>
</evidence>
<dbReference type="InterPro" id="IPR013154">
    <property type="entry name" value="ADH-like_N"/>
</dbReference>
<evidence type="ECO:0000313" key="3">
    <source>
        <dbReference type="Proteomes" id="UP000567179"/>
    </source>
</evidence>
<dbReference type="CDD" id="cd08249">
    <property type="entry name" value="enoyl_reductase_like"/>
    <property type="match status" value="1"/>
</dbReference>
<dbReference type="InterPro" id="IPR013149">
    <property type="entry name" value="ADH-like_C"/>
</dbReference>
<dbReference type="EMBL" id="JAACJJ010000060">
    <property type="protein sequence ID" value="KAF5309201.1"/>
    <property type="molecule type" value="Genomic_DNA"/>
</dbReference>
<reference evidence="2 3" key="1">
    <citation type="journal article" date="2020" name="ISME J.">
        <title>Uncovering the hidden diversity of litter-decomposition mechanisms in mushroom-forming fungi.</title>
        <authorList>
            <person name="Floudas D."/>
            <person name="Bentzer J."/>
            <person name="Ahren D."/>
            <person name="Johansson T."/>
            <person name="Persson P."/>
            <person name="Tunlid A."/>
        </authorList>
    </citation>
    <scope>NUCLEOTIDE SEQUENCE [LARGE SCALE GENOMIC DNA]</scope>
    <source>
        <strain evidence="2 3">CBS 101986</strain>
    </source>
</reference>
<dbReference type="Proteomes" id="UP000567179">
    <property type="component" value="Unassembled WGS sequence"/>
</dbReference>
<name>A0A8H5AQM0_9AGAR</name>
<protein>
    <recommendedName>
        <fullName evidence="1">Enoyl reductase (ER) domain-containing protein</fullName>
    </recommendedName>
</protein>
<dbReference type="Gene3D" id="3.90.180.10">
    <property type="entry name" value="Medium-chain alcohol dehydrogenases, catalytic domain"/>
    <property type="match status" value="1"/>
</dbReference>
<dbReference type="SMART" id="SM00829">
    <property type="entry name" value="PKS_ER"/>
    <property type="match status" value="1"/>
</dbReference>
<dbReference type="InterPro" id="IPR036291">
    <property type="entry name" value="NAD(P)-bd_dom_sf"/>
</dbReference>
<keyword evidence="3" id="KW-1185">Reference proteome</keyword>